<dbReference type="Proteomes" id="UP000027451">
    <property type="component" value="Unassembled WGS sequence"/>
</dbReference>
<evidence type="ECO:0000313" key="2">
    <source>
        <dbReference type="Proteomes" id="UP000027451"/>
    </source>
</evidence>
<dbReference type="RefSeq" id="WP_008345239.1">
    <property type="nucleotide sequence ID" value="NZ_JFHD01000046.1"/>
</dbReference>
<organism evidence="1 2">
    <name type="scientific">Caballeronia zhejiangensis</name>
    <dbReference type="NCBI Taxonomy" id="871203"/>
    <lineage>
        <taxon>Bacteria</taxon>
        <taxon>Pseudomonadati</taxon>
        <taxon>Pseudomonadota</taxon>
        <taxon>Betaproteobacteria</taxon>
        <taxon>Burkholderiales</taxon>
        <taxon>Burkholderiaceae</taxon>
        <taxon>Caballeronia</taxon>
    </lineage>
</organism>
<protein>
    <submittedName>
        <fullName evidence="1">Uncharacterized protein</fullName>
    </submittedName>
</protein>
<keyword evidence="2" id="KW-1185">Reference proteome</keyword>
<gene>
    <name evidence="1" type="ORF">BG60_27965</name>
</gene>
<comment type="caution">
    <text evidence="1">The sequence shown here is derived from an EMBL/GenBank/DDBJ whole genome shotgun (WGS) entry which is preliminary data.</text>
</comment>
<name>A0A656QEG2_9BURK</name>
<reference evidence="1 2" key="1">
    <citation type="submission" date="2014-03" db="EMBL/GenBank/DDBJ databases">
        <title>Draft Genome Sequences of Four Burkholderia Strains.</title>
        <authorList>
            <person name="Liu X.Y."/>
            <person name="Li C.X."/>
            <person name="Xu J.H."/>
        </authorList>
    </citation>
    <scope>NUCLEOTIDE SEQUENCE [LARGE SCALE GENOMIC DNA]</scope>
    <source>
        <strain evidence="1 2">OP-1</strain>
    </source>
</reference>
<evidence type="ECO:0000313" key="1">
    <source>
        <dbReference type="EMBL" id="KDR25510.1"/>
    </source>
</evidence>
<dbReference type="AlphaFoldDB" id="A0A656QEG2"/>
<accession>A0A656QEG2</accession>
<proteinExistence type="predicted"/>
<sequence length="118" mass="13146">MEKPNIDELTGARADLLCYLVATVAASYALTQEWRVDHVVESCRIWLKRNLVTMNWLDRILTGQLALKIARRDLKGAGIAVRQSDVQVLFTGEMGLNHASTVVQKMMKLCREATGTAS</sequence>
<dbReference type="EMBL" id="JFHD01000046">
    <property type="protein sequence ID" value="KDR25510.1"/>
    <property type="molecule type" value="Genomic_DNA"/>
</dbReference>
<dbReference type="OrthoDB" id="9006506at2"/>